<keyword evidence="4" id="KW-1185">Reference proteome</keyword>
<dbReference type="Pfam" id="PF09811">
    <property type="entry name" value="Yae1_N"/>
    <property type="match status" value="1"/>
</dbReference>
<sequence length="140" mass="15667">MESSKQDKKTLDSMGDLVYLEEMDDGLQEGVRVGQLEGREFGARKGFEVGQEVGFYLGVSLLWLSLLQRQPSPAKNPARAIKHFRDVCRLIHQFPLTNDHSVDFLAQLDKIRAKARLALVSVGSNQRPSASKPAHSKITY</sequence>
<dbReference type="OrthoDB" id="48036at2759"/>
<feature type="domain" description="Essential protein Yae1 N-terminal" evidence="2">
    <location>
        <begin position="24"/>
        <end position="59"/>
    </location>
</feature>
<dbReference type="InterPro" id="IPR019191">
    <property type="entry name" value="Essential_protein_Yae1_N"/>
</dbReference>
<dbReference type="EMBL" id="JANBPY010001010">
    <property type="protein sequence ID" value="KAJ1962148.1"/>
    <property type="molecule type" value="Genomic_DNA"/>
</dbReference>
<organism evidence="3 4">
    <name type="scientific">Dispira parvispora</name>
    <dbReference type="NCBI Taxonomy" id="1520584"/>
    <lineage>
        <taxon>Eukaryota</taxon>
        <taxon>Fungi</taxon>
        <taxon>Fungi incertae sedis</taxon>
        <taxon>Zoopagomycota</taxon>
        <taxon>Kickxellomycotina</taxon>
        <taxon>Dimargaritomycetes</taxon>
        <taxon>Dimargaritales</taxon>
        <taxon>Dimargaritaceae</taxon>
        <taxon>Dispira</taxon>
    </lineage>
</organism>
<protein>
    <recommendedName>
        <fullName evidence="2">Essential protein Yae1 N-terminal domain-containing protein</fullName>
    </recommendedName>
</protein>
<dbReference type="AlphaFoldDB" id="A0A9W8ATU0"/>
<accession>A0A9W8ATU0</accession>
<dbReference type="PANTHER" id="PTHR28532:SF1">
    <property type="entry name" value="ORAL CANCER OVEREXPRESSED 1"/>
    <property type="match status" value="1"/>
</dbReference>
<evidence type="ECO:0000256" key="1">
    <source>
        <dbReference type="ARBA" id="ARBA00038090"/>
    </source>
</evidence>
<dbReference type="Proteomes" id="UP001150925">
    <property type="component" value="Unassembled WGS sequence"/>
</dbReference>
<evidence type="ECO:0000313" key="4">
    <source>
        <dbReference type="Proteomes" id="UP001150925"/>
    </source>
</evidence>
<comment type="caution">
    <text evidence="3">The sequence shown here is derived from an EMBL/GenBank/DDBJ whole genome shotgun (WGS) entry which is preliminary data.</text>
</comment>
<gene>
    <name evidence="3" type="ORF">IWQ62_003626</name>
</gene>
<name>A0A9W8ATU0_9FUNG</name>
<proteinExistence type="inferred from homology"/>
<dbReference type="PANTHER" id="PTHR28532">
    <property type="entry name" value="GEO13458P1"/>
    <property type="match status" value="1"/>
</dbReference>
<evidence type="ECO:0000313" key="3">
    <source>
        <dbReference type="EMBL" id="KAJ1962148.1"/>
    </source>
</evidence>
<evidence type="ECO:0000259" key="2">
    <source>
        <dbReference type="Pfam" id="PF09811"/>
    </source>
</evidence>
<dbReference type="InterPro" id="IPR052436">
    <property type="entry name" value="LTO1_adapter"/>
</dbReference>
<reference evidence="3" key="1">
    <citation type="submission" date="2022-07" db="EMBL/GenBank/DDBJ databases">
        <title>Phylogenomic reconstructions and comparative analyses of Kickxellomycotina fungi.</title>
        <authorList>
            <person name="Reynolds N.K."/>
            <person name="Stajich J.E."/>
            <person name="Barry K."/>
            <person name="Grigoriev I.V."/>
            <person name="Crous P."/>
            <person name="Smith M.E."/>
        </authorList>
    </citation>
    <scope>NUCLEOTIDE SEQUENCE</scope>
    <source>
        <strain evidence="3">RSA 1196</strain>
    </source>
</reference>
<comment type="similarity">
    <text evidence="1">Belongs to the LTO1 family.</text>
</comment>